<sequence>MTRLFWLICALTIFSAAQAWSATSGCLVVDKATRELVAFRDARPVARYPVTFGIDPISDKRRAFDCATPEGLYFVSYKKAVTRFHRTLGISYPNLADAEKALASGVISLPEYKKIREAARKSRPGPCNTGLGCGIAIHGGGVVRQFGDNRERDWTEGCVALNNPDMEKLFESCRIGDAVVIFNSASNLYALARPFARLTTFDAEGLPFCPQEGCVYVLDLVTALGRTVISITEGGGLGWSVRVRVTPGDGSGRELLALSDTNADGLISFLDSVTGPLAEGRSSEVVYEMVRQAVVDVFASGTYRGL</sequence>
<dbReference type="Proteomes" id="UP000198635">
    <property type="component" value="Unassembled WGS sequence"/>
</dbReference>
<dbReference type="Gene3D" id="2.40.440.10">
    <property type="entry name" value="L,D-transpeptidase catalytic domain-like"/>
    <property type="match status" value="1"/>
</dbReference>
<keyword evidence="3" id="KW-0808">Transferase</keyword>
<dbReference type="AlphaFoldDB" id="A0A1I3T2W1"/>
<dbReference type="UniPathway" id="UPA00219"/>
<dbReference type="GO" id="GO:0071555">
    <property type="term" value="P:cell wall organization"/>
    <property type="evidence" value="ECO:0007669"/>
    <property type="project" value="UniProtKB-UniRule"/>
</dbReference>
<evidence type="ECO:0000256" key="1">
    <source>
        <dbReference type="ARBA" id="ARBA00004752"/>
    </source>
</evidence>
<dbReference type="GO" id="GO:0008360">
    <property type="term" value="P:regulation of cell shape"/>
    <property type="evidence" value="ECO:0007669"/>
    <property type="project" value="UniProtKB-UniRule"/>
</dbReference>
<dbReference type="PROSITE" id="PS52029">
    <property type="entry name" value="LD_TPASE"/>
    <property type="match status" value="1"/>
</dbReference>
<evidence type="ECO:0000256" key="6">
    <source>
        <dbReference type="ARBA" id="ARBA00023316"/>
    </source>
</evidence>
<protein>
    <submittedName>
        <fullName evidence="10">L,D-transpeptidase catalytic domain</fullName>
    </submittedName>
</protein>
<reference evidence="11" key="1">
    <citation type="submission" date="2016-10" db="EMBL/GenBank/DDBJ databases">
        <authorList>
            <person name="Varghese N."/>
            <person name="Submissions S."/>
        </authorList>
    </citation>
    <scope>NUCLEOTIDE SEQUENCE [LARGE SCALE GENOMIC DNA]</scope>
    <source>
        <strain evidence="11">DSM 5918</strain>
    </source>
</reference>
<comment type="pathway">
    <text evidence="1 7">Cell wall biogenesis; peptidoglycan biosynthesis.</text>
</comment>
<dbReference type="GO" id="GO:0009252">
    <property type="term" value="P:peptidoglycan biosynthetic process"/>
    <property type="evidence" value="ECO:0007669"/>
    <property type="project" value="UniProtKB-UniPathway"/>
</dbReference>
<feature type="chain" id="PRO_5011670383" evidence="8">
    <location>
        <begin position="22"/>
        <end position="306"/>
    </location>
</feature>
<evidence type="ECO:0000313" key="11">
    <source>
        <dbReference type="Proteomes" id="UP000198635"/>
    </source>
</evidence>
<dbReference type="OrthoDB" id="9809748at2"/>
<name>A0A1I3T2W1_9BACT</name>
<evidence type="ECO:0000313" key="10">
    <source>
        <dbReference type="EMBL" id="SFJ64852.1"/>
    </source>
</evidence>
<evidence type="ECO:0000256" key="7">
    <source>
        <dbReference type="PROSITE-ProRule" id="PRU01373"/>
    </source>
</evidence>
<feature type="active site" description="Nucleophile" evidence="7">
    <location>
        <position position="158"/>
    </location>
</feature>
<keyword evidence="4 7" id="KW-0133">Cell shape</keyword>
<dbReference type="EMBL" id="FORX01000005">
    <property type="protein sequence ID" value="SFJ64852.1"/>
    <property type="molecule type" value="Genomic_DNA"/>
</dbReference>
<feature type="active site" description="Proton donor/acceptor" evidence="7">
    <location>
        <position position="138"/>
    </location>
</feature>
<dbReference type="InterPro" id="IPR038063">
    <property type="entry name" value="Transpep_catalytic_dom"/>
</dbReference>
<organism evidence="10 11">
    <name type="scientific">Desulfomicrobium apsheronum</name>
    <dbReference type="NCBI Taxonomy" id="52560"/>
    <lineage>
        <taxon>Bacteria</taxon>
        <taxon>Pseudomonadati</taxon>
        <taxon>Thermodesulfobacteriota</taxon>
        <taxon>Desulfovibrionia</taxon>
        <taxon>Desulfovibrionales</taxon>
        <taxon>Desulfomicrobiaceae</taxon>
        <taxon>Desulfomicrobium</taxon>
    </lineage>
</organism>
<keyword evidence="6 7" id="KW-0961">Cell wall biogenesis/degradation</keyword>
<dbReference type="PANTHER" id="PTHR36699:SF1">
    <property type="entry name" value="L,D-TRANSPEPTIDASE YAFK-RELATED"/>
    <property type="match status" value="1"/>
</dbReference>
<dbReference type="GO" id="GO:0016740">
    <property type="term" value="F:transferase activity"/>
    <property type="evidence" value="ECO:0007669"/>
    <property type="project" value="UniProtKB-KW"/>
</dbReference>
<evidence type="ECO:0000256" key="4">
    <source>
        <dbReference type="ARBA" id="ARBA00022960"/>
    </source>
</evidence>
<keyword evidence="11" id="KW-1185">Reference proteome</keyword>
<keyword evidence="8" id="KW-0732">Signal</keyword>
<proteinExistence type="inferred from homology"/>
<dbReference type="CDD" id="cd16913">
    <property type="entry name" value="YkuD_like"/>
    <property type="match status" value="1"/>
</dbReference>
<evidence type="ECO:0000256" key="2">
    <source>
        <dbReference type="ARBA" id="ARBA00005992"/>
    </source>
</evidence>
<comment type="similarity">
    <text evidence="2">Belongs to the YkuD family.</text>
</comment>
<evidence type="ECO:0000256" key="3">
    <source>
        <dbReference type="ARBA" id="ARBA00022679"/>
    </source>
</evidence>
<evidence type="ECO:0000256" key="5">
    <source>
        <dbReference type="ARBA" id="ARBA00022984"/>
    </source>
</evidence>
<dbReference type="Pfam" id="PF03734">
    <property type="entry name" value="YkuD"/>
    <property type="match status" value="1"/>
</dbReference>
<gene>
    <name evidence="10" type="ORF">SAMN04488082_10553</name>
</gene>
<dbReference type="STRING" id="52560.SAMN04488082_10553"/>
<dbReference type="PANTHER" id="PTHR36699">
    <property type="entry name" value="LD-TRANSPEPTIDASE"/>
    <property type="match status" value="1"/>
</dbReference>
<keyword evidence="5 7" id="KW-0573">Peptidoglycan synthesis</keyword>
<dbReference type="PROSITE" id="PS51257">
    <property type="entry name" value="PROKAR_LIPOPROTEIN"/>
    <property type="match status" value="1"/>
</dbReference>
<evidence type="ECO:0000259" key="9">
    <source>
        <dbReference type="PROSITE" id="PS52029"/>
    </source>
</evidence>
<accession>A0A1I3T2W1</accession>
<dbReference type="InterPro" id="IPR005490">
    <property type="entry name" value="LD_TPept_cat_dom"/>
</dbReference>
<feature type="domain" description="L,D-TPase catalytic" evidence="9">
    <location>
        <begin position="25"/>
        <end position="182"/>
    </location>
</feature>
<evidence type="ECO:0000256" key="8">
    <source>
        <dbReference type="SAM" id="SignalP"/>
    </source>
</evidence>
<dbReference type="SUPFAM" id="SSF141523">
    <property type="entry name" value="L,D-transpeptidase catalytic domain-like"/>
    <property type="match status" value="1"/>
</dbReference>
<feature type="signal peptide" evidence="8">
    <location>
        <begin position="1"/>
        <end position="21"/>
    </location>
</feature>
<dbReference type="GO" id="GO:0004180">
    <property type="term" value="F:carboxypeptidase activity"/>
    <property type="evidence" value="ECO:0007669"/>
    <property type="project" value="UniProtKB-ARBA"/>
</dbReference>